<dbReference type="AlphaFoldDB" id="A0AAX4J0K9"/>
<name>A0AAX4J0K9_9PEZI</name>
<evidence type="ECO:0000256" key="6">
    <source>
        <dbReference type="ARBA" id="ARBA00022741"/>
    </source>
</evidence>
<dbReference type="GO" id="GO:0004055">
    <property type="term" value="F:argininosuccinate synthase activity"/>
    <property type="evidence" value="ECO:0007669"/>
    <property type="project" value="UniProtKB-EC"/>
</dbReference>
<dbReference type="SUPFAM" id="SSF69864">
    <property type="entry name" value="Argininosuccinate synthetase, C-terminal domain"/>
    <property type="match status" value="1"/>
</dbReference>
<dbReference type="GeneID" id="87950476"/>
<dbReference type="GO" id="GO:0006526">
    <property type="term" value="P:L-arginine biosynthetic process"/>
    <property type="evidence" value="ECO:0007669"/>
    <property type="project" value="UniProtKB-KW"/>
</dbReference>
<dbReference type="GO" id="GO:0000050">
    <property type="term" value="P:urea cycle"/>
    <property type="evidence" value="ECO:0007669"/>
    <property type="project" value="TreeGrafter"/>
</dbReference>
<evidence type="ECO:0000313" key="10">
    <source>
        <dbReference type="Proteomes" id="UP001322277"/>
    </source>
</evidence>
<dbReference type="Gene3D" id="3.40.50.620">
    <property type="entry name" value="HUPs"/>
    <property type="match status" value="1"/>
</dbReference>
<evidence type="ECO:0000259" key="8">
    <source>
        <dbReference type="Pfam" id="PF20979"/>
    </source>
</evidence>
<dbReference type="Pfam" id="PF20979">
    <property type="entry name" value="Arginosuc_syn_C"/>
    <property type="match status" value="1"/>
</dbReference>
<evidence type="ECO:0000256" key="1">
    <source>
        <dbReference type="ARBA" id="ARBA00004967"/>
    </source>
</evidence>
<dbReference type="Proteomes" id="UP001322277">
    <property type="component" value="Chromosome 9"/>
</dbReference>
<gene>
    <name evidence="9" type="ORF">CDEST_13976</name>
</gene>
<dbReference type="PANTHER" id="PTHR11587">
    <property type="entry name" value="ARGININOSUCCINATE SYNTHASE"/>
    <property type="match status" value="1"/>
</dbReference>
<dbReference type="InterPro" id="IPR048268">
    <property type="entry name" value="Arginosuc_syn_C"/>
</dbReference>
<sequence length="146" mass="15941">MQGTTASGFVDFYESNRDSLPSTPINPSIKVIAPWRLSELYQRFQGRNDLLDYAAEKGIPVTSTKAKPYSMDDNFAHCSYGAGILEDPNVTPLKGLWTKTVSPLKAPDALLDITIHFEKGLPVKVATPEQTAAIPGYNSKTALRLA</sequence>
<protein>
    <recommendedName>
        <fullName evidence="2">argininosuccinate synthase</fullName>
        <ecNumber evidence="2">6.3.4.5</ecNumber>
    </recommendedName>
</protein>
<dbReference type="Gene3D" id="3.90.1260.10">
    <property type="entry name" value="Argininosuccinate synthetase, chain A, domain 2"/>
    <property type="match status" value="1"/>
</dbReference>
<keyword evidence="10" id="KW-1185">Reference proteome</keyword>
<accession>A0AAX4J0K9</accession>
<evidence type="ECO:0000256" key="3">
    <source>
        <dbReference type="ARBA" id="ARBA00022571"/>
    </source>
</evidence>
<comment type="pathway">
    <text evidence="1">Amino-acid biosynthesis; L-arginine biosynthesis; L-arginine from L-ornithine and carbamoyl phosphate: step 2/3.</text>
</comment>
<keyword evidence="5" id="KW-0028">Amino-acid biosynthesis</keyword>
<dbReference type="InterPro" id="IPR001518">
    <property type="entry name" value="Arginosuc_synth"/>
</dbReference>
<proteinExistence type="predicted"/>
<evidence type="ECO:0000313" key="9">
    <source>
        <dbReference type="EMBL" id="WQF88962.1"/>
    </source>
</evidence>
<keyword evidence="6" id="KW-0547">Nucleotide-binding</keyword>
<dbReference type="EC" id="6.3.4.5" evidence="2"/>
<keyword evidence="3" id="KW-0055">Arginine biosynthesis</keyword>
<reference evidence="10" key="1">
    <citation type="journal article" date="2023" name="bioRxiv">
        <title>Complete genome of the Medicago anthracnose fungus, Colletotrichum destructivum, reveals a mini-chromosome-like region within a core chromosome.</title>
        <authorList>
            <person name="Lapalu N."/>
            <person name="Simon A."/>
            <person name="Lu A."/>
            <person name="Plaumann P.-L."/>
            <person name="Amselem J."/>
            <person name="Pigne S."/>
            <person name="Auger A."/>
            <person name="Koch C."/>
            <person name="Dallery J.-F."/>
            <person name="O'Connell R.J."/>
        </authorList>
    </citation>
    <scope>NUCLEOTIDE SEQUENCE [LARGE SCALE GENOMIC DNA]</scope>
    <source>
        <strain evidence="10">CBS 520.97</strain>
    </source>
</reference>
<dbReference type="InterPro" id="IPR014729">
    <property type="entry name" value="Rossmann-like_a/b/a_fold"/>
</dbReference>
<dbReference type="GO" id="GO:0005737">
    <property type="term" value="C:cytoplasm"/>
    <property type="evidence" value="ECO:0007669"/>
    <property type="project" value="TreeGrafter"/>
</dbReference>
<dbReference type="PANTHER" id="PTHR11587:SF2">
    <property type="entry name" value="ARGININOSUCCINATE SYNTHASE"/>
    <property type="match status" value="1"/>
</dbReference>
<evidence type="ECO:0000256" key="5">
    <source>
        <dbReference type="ARBA" id="ARBA00022605"/>
    </source>
</evidence>
<dbReference type="EMBL" id="CP137313">
    <property type="protein sequence ID" value="WQF88962.1"/>
    <property type="molecule type" value="Genomic_DNA"/>
</dbReference>
<dbReference type="RefSeq" id="XP_062786183.1">
    <property type="nucleotide sequence ID" value="XM_062930132.1"/>
</dbReference>
<keyword evidence="4" id="KW-0436">Ligase</keyword>
<dbReference type="InterPro" id="IPR024074">
    <property type="entry name" value="AS_cat/multimer_dom_body"/>
</dbReference>
<evidence type="ECO:0000256" key="4">
    <source>
        <dbReference type="ARBA" id="ARBA00022598"/>
    </source>
</evidence>
<feature type="domain" description="Arginosuccinate synthase C-terminal" evidence="8">
    <location>
        <begin position="69"/>
        <end position="128"/>
    </location>
</feature>
<organism evidence="9 10">
    <name type="scientific">Colletotrichum destructivum</name>
    <dbReference type="NCBI Taxonomy" id="34406"/>
    <lineage>
        <taxon>Eukaryota</taxon>
        <taxon>Fungi</taxon>
        <taxon>Dikarya</taxon>
        <taxon>Ascomycota</taxon>
        <taxon>Pezizomycotina</taxon>
        <taxon>Sordariomycetes</taxon>
        <taxon>Hypocreomycetidae</taxon>
        <taxon>Glomerellales</taxon>
        <taxon>Glomerellaceae</taxon>
        <taxon>Colletotrichum</taxon>
        <taxon>Colletotrichum destructivum species complex</taxon>
    </lineage>
</organism>
<dbReference type="GO" id="GO:0000053">
    <property type="term" value="P:argininosuccinate metabolic process"/>
    <property type="evidence" value="ECO:0007669"/>
    <property type="project" value="TreeGrafter"/>
</dbReference>
<dbReference type="GO" id="GO:0005524">
    <property type="term" value="F:ATP binding"/>
    <property type="evidence" value="ECO:0007669"/>
    <property type="project" value="UniProtKB-KW"/>
</dbReference>
<keyword evidence="7" id="KW-0067">ATP-binding</keyword>
<dbReference type="KEGG" id="cdet:87950476"/>
<evidence type="ECO:0000256" key="2">
    <source>
        <dbReference type="ARBA" id="ARBA00012286"/>
    </source>
</evidence>
<evidence type="ECO:0000256" key="7">
    <source>
        <dbReference type="ARBA" id="ARBA00022840"/>
    </source>
</evidence>